<evidence type="ECO:0000256" key="8">
    <source>
        <dbReference type="ARBA" id="ARBA00023065"/>
    </source>
</evidence>
<feature type="domain" description="ATP synthase A/B type C-terminal" evidence="15">
    <location>
        <begin position="459"/>
        <end position="558"/>
    </location>
</feature>
<dbReference type="OrthoDB" id="1676488at2759"/>
<dbReference type="GO" id="GO:0016887">
    <property type="term" value="F:ATP hydrolysis activity"/>
    <property type="evidence" value="ECO:0007669"/>
    <property type="project" value="InterPro"/>
</dbReference>
<keyword evidence="7" id="KW-1278">Translocase</keyword>
<feature type="domain" description="ATPase F1/V1/A1 complex alpha/beta subunit nucleotide-binding" evidence="12">
    <location>
        <begin position="226"/>
        <end position="451"/>
    </location>
</feature>
<evidence type="ECO:0000256" key="9">
    <source>
        <dbReference type="ARBA" id="ARBA00046574"/>
    </source>
</evidence>
<dbReference type="CDD" id="cd01134">
    <property type="entry name" value="V_A-ATPase_A"/>
    <property type="match status" value="1"/>
</dbReference>
<dbReference type="InterPro" id="IPR036121">
    <property type="entry name" value="ATPase_F1/V1/A1_a/bsu_N_sf"/>
</dbReference>
<feature type="domain" description="ATPsynthase alpha/beta subunit barrel-sandwich" evidence="14">
    <location>
        <begin position="121"/>
        <end position="208"/>
    </location>
</feature>
<keyword evidence="8" id="KW-0406">Ion transport</keyword>
<dbReference type="Pfam" id="PF02874">
    <property type="entry name" value="ATP-synt_ab_N"/>
    <property type="match status" value="1"/>
</dbReference>
<dbReference type="GO" id="GO:0046961">
    <property type="term" value="F:proton-transporting ATPase activity, rotational mechanism"/>
    <property type="evidence" value="ECO:0007669"/>
    <property type="project" value="InterPro"/>
</dbReference>
<dbReference type="InterPro" id="IPR023366">
    <property type="entry name" value="ATP_synth_asu-like_sf"/>
</dbReference>
<dbReference type="Gene3D" id="1.10.1140.10">
    <property type="entry name" value="Bovine Mitochondrial F1-atpase, Atp Synthase Beta Chain, Chain D, domain 3"/>
    <property type="match status" value="1"/>
</dbReference>
<accession>A0A090LV18</accession>
<dbReference type="PANTHER" id="PTHR43607">
    <property type="entry name" value="V-TYPE PROTON ATPASE CATALYTIC SUBUNIT A"/>
    <property type="match status" value="1"/>
</dbReference>
<dbReference type="Pfam" id="PF16886">
    <property type="entry name" value="ATP-synt_ab_Xtn"/>
    <property type="match status" value="1"/>
</dbReference>
<dbReference type="GO" id="GO:0005524">
    <property type="term" value="F:ATP binding"/>
    <property type="evidence" value="ECO:0007669"/>
    <property type="project" value="UniProtKB-KW"/>
</dbReference>
<evidence type="ECO:0000256" key="1">
    <source>
        <dbReference type="ARBA" id="ARBA00008936"/>
    </source>
</evidence>
<dbReference type="SUPFAM" id="SSF52540">
    <property type="entry name" value="P-loop containing nucleoside triphosphate hydrolases"/>
    <property type="match status" value="1"/>
</dbReference>
<dbReference type="GO" id="GO:0005765">
    <property type="term" value="C:lysosomal membrane"/>
    <property type="evidence" value="ECO:0007669"/>
    <property type="project" value="TreeGrafter"/>
</dbReference>
<dbReference type="GO" id="GO:0046034">
    <property type="term" value="P:ATP metabolic process"/>
    <property type="evidence" value="ECO:0007669"/>
    <property type="project" value="InterPro"/>
</dbReference>
<keyword evidence="5" id="KW-0375">Hydrogen ion transport</keyword>
<dbReference type="FunFam" id="2.40.50.100:FF:000008">
    <property type="entry name" value="V-type proton ATPase catalytic subunit A"/>
    <property type="match status" value="1"/>
</dbReference>
<dbReference type="Pfam" id="PF22919">
    <property type="entry name" value="ATP-synt_VA_C"/>
    <property type="match status" value="1"/>
</dbReference>
<dbReference type="GO" id="GO:0033180">
    <property type="term" value="C:proton-transporting V-type ATPase, V1 domain"/>
    <property type="evidence" value="ECO:0007669"/>
    <property type="project" value="InterPro"/>
</dbReference>
<comment type="catalytic activity">
    <reaction evidence="10">
        <text>ATP + H2O + 4 H(+)(in) = ADP + phosphate + 5 H(+)(out)</text>
        <dbReference type="Rhea" id="RHEA:57720"/>
        <dbReference type="ChEBI" id="CHEBI:15377"/>
        <dbReference type="ChEBI" id="CHEBI:15378"/>
        <dbReference type="ChEBI" id="CHEBI:30616"/>
        <dbReference type="ChEBI" id="CHEBI:43474"/>
        <dbReference type="ChEBI" id="CHEBI:456216"/>
        <dbReference type="EC" id="7.1.2.2"/>
    </reaction>
</comment>
<dbReference type="InterPro" id="IPR022878">
    <property type="entry name" value="V-ATPase_asu"/>
</dbReference>
<comment type="similarity">
    <text evidence="1">Belongs to the ATPase alpha/beta chains family.</text>
</comment>
<dbReference type="Gene3D" id="2.40.50.100">
    <property type="match status" value="1"/>
</dbReference>
<dbReference type="Proteomes" id="UP000035682">
    <property type="component" value="Unplaced"/>
</dbReference>
<dbReference type="SUPFAM" id="SSF50615">
    <property type="entry name" value="N-terminal domain of alpha and beta subunits of F1 ATP synthase"/>
    <property type="match status" value="1"/>
</dbReference>
<evidence type="ECO:0000256" key="5">
    <source>
        <dbReference type="ARBA" id="ARBA00022781"/>
    </source>
</evidence>
<dbReference type="EC" id="7.1.2.2" evidence="2"/>
<keyword evidence="17" id="KW-1185">Reference proteome</keyword>
<dbReference type="InterPro" id="IPR031686">
    <property type="entry name" value="ATP-synth_a_Xtn"/>
</dbReference>
<dbReference type="Pfam" id="PF00006">
    <property type="entry name" value="ATP-synt_ab"/>
    <property type="match status" value="1"/>
</dbReference>
<dbReference type="Gene3D" id="3.40.50.300">
    <property type="entry name" value="P-loop containing nucleotide triphosphate hydrolases"/>
    <property type="match status" value="1"/>
</dbReference>
<sequence length="613" mass="67931">MAPSSRAEVKEAEYGYVYGVSGPVVTAEKMSGAAMYELVRVGHTELVGEIIRLEGDFATIQVYEETSAVTIGDPVLRTGKPLSVELGPGIMESIFDGIQRPLEAIAKDTNSIYIPKGVRTNALDRKKKWSFVPLRNVSVGSHISGGDIVGTVQENELIKHSIMIPPNSYGTVTYVAPAGEYTVDDIVIEAEFEGVKTKYPMYQVWPVRSPRPVAEKLAADYPLLCGQRVLDALFPCVQGGTTAIPGAFGCGKTVISQSLSKYSNSDAIIYVGCGERGNEMSEVLRDFPELTMEVNGVTTSIMKRTALVANTSNMPVAAREASIYTGITLSEYFRDMGLNVAMMADSTSRWAEALREISGRLGEMPADSGYPAYLAARLSSFYERAGKVRCLGSPERNGSVTIVGAVSPPGGDFADPVTSATLGIVQVFWGLDKKLAQRKHFPSINWLISYSKYMRALDDYYEKNFPEFVALRTKCREILQEEEDLSEIVQLVGKASLAESDKITLEVAKLIKDDFLQQNGYTPYDRYCPFYKTVGMLKNMIGFYDMARHAVDSTSQTDNKITWKVIEDHMKPLMYELTSMKFKNPQTESEEKIKKDFDDLYEKMSNAFRNLED</sequence>
<dbReference type="InterPro" id="IPR027417">
    <property type="entry name" value="P-loop_NTPase"/>
</dbReference>
<dbReference type="RefSeq" id="XP_024510700.1">
    <property type="nucleotide sequence ID" value="XM_024645220.1"/>
</dbReference>
<dbReference type="SUPFAM" id="SSF47917">
    <property type="entry name" value="C-terminal domain of alpha and beta subunits of F1 ATP synthase"/>
    <property type="match status" value="1"/>
</dbReference>
<proteinExistence type="inferred from homology"/>
<dbReference type="WormBase" id="SRAE_X000082900">
    <property type="protein sequence ID" value="SRP03290"/>
    <property type="gene ID" value="WBGene00266390"/>
</dbReference>
<evidence type="ECO:0000313" key="19">
    <source>
        <dbReference type="WormBase" id="SRAE_X000082900"/>
    </source>
</evidence>
<evidence type="ECO:0000256" key="11">
    <source>
        <dbReference type="ARBA" id="ARBA00083906"/>
    </source>
</evidence>
<dbReference type="NCBIfam" id="NF003220">
    <property type="entry name" value="PRK04192.1"/>
    <property type="match status" value="1"/>
</dbReference>
<evidence type="ECO:0000259" key="12">
    <source>
        <dbReference type="Pfam" id="PF00006"/>
    </source>
</evidence>
<evidence type="ECO:0000256" key="6">
    <source>
        <dbReference type="ARBA" id="ARBA00022840"/>
    </source>
</evidence>
<dbReference type="CDD" id="cd18111">
    <property type="entry name" value="ATP-synt_V_A-type_alpha_C"/>
    <property type="match status" value="1"/>
</dbReference>
<dbReference type="InterPro" id="IPR055190">
    <property type="entry name" value="ATP-synt_VA_C"/>
</dbReference>
<dbReference type="InterPro" id="IPR024034">
    <property type="entry name" value="ATPase_F1/V1_b/a_C"/>
</dbReference>
<evidence type="ECO:0000256" key="10">
    <source>
        <dbReference type="ARBA" id="ARBA00048383"/>
    </source>
</evidence>
<evidence type="ECO:0000256" key="2">
    <source>
        <dbReference type="ARBA" id="ARBA00012473"/>
    </source>
</evidence>
<reference evidence="18" key="2">
    <citation type="submission" date="2020-12" db="UniProtKB">
        <authorList>
            <consortium name="WormBaseParasite"/>
        </authorList>
    </citation>
    <scope>IDENTIFICATION</scope>
</reference>
<dbReference type="PROSITE" id="PS00152">
    <property type="entry name" value="ATPASE_ALPHA_BETA"/>
    <property type="match status" value="1"/>
</dbReference>
<dbReference type="FunFam" id="2.40.30.20:FF:000002">
    <property type="entry name" value="V-type proton ATPase catalytic subunit A"/>
    <property type="match status" value="1"/>
</dbReference>
<evidence type="ECO:0000259" key="14">
    <source>
        <dbReference type="Pfam" id="PF16886"/>
    </source>
</evidence>
<evidence type="ECO:0000256" key="4">
    <source>
        <dbReference type="ARBA" id="ARBA00022741"/>
    </source>
</evidence>
<evidence type="ECO:0000313" key="18">
    <source>
        <dbReference type="WBParaSite" id="SRAE_X000082900.1"/>
    </source>
</evidence>
<evidence type="ECO:0000259" key="15">
    <source>
        <dbReference type="Pfam" id="PF22919"/>
    </source>
</evidence>
<dbReference type="EMBL" id="LN609530">
    <property type="protein sequence ID" value="CEF71504.1"/>
    <property type="molecule type" value="Genomic_DNA"/>
</dbReference>
<feature type="domain" description="ATPase F1/V1/A1 complex alpha/beta subunit N-terminal" evidence="13">
    <location>
        <begin position="17"/>
        <end position="79"/>
    </location>
</feature>
<dbReference type="InterPro" id="IPR020003">
    <property type="entry name" value="ATPase_a/bsu_AS"/>
</dbReference>
<dbReference type="FunFam" id="1.10.1140.10:FF:000002">
    <property type="entry name" value="V-type proton ATPase catalytic subunit A"/>
    <property type="match status" value="1"/>
</dbReference>
<dbReference type="InterPro" id="IPR000194">
    <property type="entry name" value="ATPase_F1/V1/A1_a/bsu_nucl-bd"/>
</dbReference>
<dbReference type="CDD" id="cd18119">
    <property type="entry name" value="ATP-synt_V_A-type_alpha_N"/>
    <property type="match status" value="1"/>
</dbReference>
<dbReference type="HAMAP" id="MF_00309">
    <property type="entry name" value="ATP_synth_A_arch"/>
    <property type="match status" value="1"/>
</dbReference>
<dbReference type="WBParaSite" id="SRAE_X000082900.1">
    <property type="protein sequence ID" value="SRAE_X000082900.1"/>
    <property type="gene ID" value="WBGene00266390"/>
</dbReference>
<organism evidence="16">
    <name type="scientific">Strongyloides ratti</name>
    <name type="common">Parasitic roundworm</name>
    <dbReference type="NCBI Taxonomy" id="34506"/>
    <lineage>
        <taxon>Eukaryota</taxon>
        <taxon>Metazoa</taxon>
        <taxon>Ecdysozoa</taxon>
        <taxon>Nematoda</taxon>
        <taxon>Chromadorea</taxon>
        <taxon>Rhabditida</taxon>
        <taxon>Tylenchina</taxon>
        <taxon>Panagrolaimomorpha</taxon>
        <taxon>Strongyloidoidea</taxon>
        <taxon>Strongyloididae</taxon>
        <taxon>Strongyloides</taxon>
    </lineage>
</organism>
<dbReference type="FunFam" id="3.40.50.300:FF:000052">
    <property type="entry name" value="V-type proton ATPase catalytic subunit A"/>
    <property type="match status" value="1"/>
</dbReference>
<evidence type="ECO:0000313" key="17">
    <source>
        <dbReference type="Proteomes" id="UP000035682"/>
    </source>
</evidence>
<keyword evidence="3" id="KW-0813">Transport</keyword>
<evidence type="ECO:0000256" key="7">
    <source>
        <dbReference type="ARBA" id="ARBA00022967"/>
    </source>
</evidence>
<dbReference type="GeneID" id="36383884"/>
<evidence type="ECO:0000313" key="16">
    <source>
        <dbReference type="EMBL" id="CEF71504.1"/>
    </source>
</evidence>
<reference evidence="16 17" key="1">
    <citation type="submission" date="2014-09" db="EMBL/GenBank/DDBJ databases">
        <authorList>
            <person name="Martin A.A."/>
        </authorList>
    </citation>
    <scope>NUCLEOTIDE SEQUENCE</scope>
    <source>
        <strain evidence="17">ED321</strain>
        <strain evidence="16">ED321 Heterogonic</strain>
    </source>
</reference>
<dbReference type="InterPro" id="IPR005725">
    <property type="entry name" value="ATPase_V1-cplx_asu"/>
</dbReference>
<keyword evidence="4" id="KW-0547">Nucleotide-binding</keyword>
<evidence type="ECO:0000259" key="13">
    <source>
        <dbReference type="Pfam" id="PF02874"/>
    </source>
</evidence>
<dbReference type="OMA" id="RIVKTFW"/>
<dbReference type="InterPro" id="IPR004100">
    <property type="entry name" value="ATPase_F1/V1/A1_a/bsu_N"/>
</dbReference>
<evidence type="ECO:0000256" key="3">
    <source>
        <dbReference type="ARBA" id="ARBA00022448"/>
    </source>
</evidence>
<dbReference type="NCBIfam" id="TIGR01042">
    <property type="entry name" value="V-ATPase_V1_A"/>
    <property type="match status" value="1"/>
</dbReference>
<dbReference type="CTD" id="36383884"/>
<keyword evidence="6" id="KW-0067">ATP-binding</keyword>
<dbReference type="PANTHER" id="PTHR43607:SF1">
    <property type="entry name" value="H(+)-TRANSPORTING TWO-SECTOR ATPASE"/>
    <property type="match status" value="1"/>
</dbReference>
<gene>
    <name evidence="16 18 19" type="ORF">SRAE_X000082900</name>
</gene>
<comment type="subunit">
    <text evidence="9">V-ATPase is a heteromultimeric enzyme made up of two complexes: the ATP-hydrolytic V1 complex and the proton translocation V0 complex. The V1 complex consists of three catalytic AB heterodimers that form a heterohexamer, three peripheral stalks each consisting of EG heterodimers, one central rotor including subunits D and F, and the regulatory subunits C and H. The proton translocation complex V0 consists of the proton transport subunit a, a ring of proteolipid subunits c9c'', rotary subunit d, subunits e and f, and the accessory subunits vah-19/Ac45 and vah-20/PRR.</text>
</comment>
<dbReference type="Gene3D" id="2.40.30.20">
    <property type="match status" value="1"/>
</dbReference>
<name>A0A090LV18_STRRB</name>
<dbReference type="AlphaFoldDB" id="A0A090LV18"/>
<protein>
    <recommendedName>
        <fullName evidence="2">H(+)-transporting two-sector ATPase</fullName>
        <ecNumber evidence="2">7.1.2.2</ecNumber>
    </recommendedName>
    <alternativeName>
        <fullName evidence="11">Vacuolar H ATPase protein 13</fullName>
    </alternativeName>
</protein>
<dbReference type="STRING" id="34506.A0A090LV18"/>